<evidence type="ECO:0000313" key="1">
    <source>
        <dbReference type="EnsemblPlants" id="LPERR09G04880.1"/>
    </source>
</evidence>
<dbReference type="Gramene" id="LPERR09G04880.1">
    <property type="protein sequence ID" value="LPERR09G04880.1"/>
    <property type="gene ID" value="LPERR09G04880"/>
</dbReference>
<evidence type="ECO:0000313" key="2">
    <source>
        <dbReference type="Proteomes" id="UP000032180"/>
    </source>
</evidence>
<protein>
    <submittedName>
        <fullName evidence="1">Uncharacterized protein</fullName>
    </submittedName>
</protein>
<reference evidence="1" key="3">
    <citation type="submission" date="2015-04" db="UniProtKB">
        <authorList>
            <consortium name="EnsemblPlants"/>
        </authorList>
    </citation>
    <scope>IDENTIFICATION</scope>
</reference>
<reference evidence="1 2" key="1">
    <citation type="submission" date="2012-08" db="EMBL/GenBank/DDBJ databases">
        <title>Oryza genome evolution.</title>
        <authorList>
            <person name="Wing R.A."/>
        </authorList>
    </citation>
    <scope>NUCLEOTIDE SEQUENCE</scope>
</reference>
<organism evidence="1 2">
    <name type="scientific">Leersia perrieri</name>
    <dbReference type="NCBI Taxonomy" id="77586"/>
    <lineage>
        <taxon>Eukaryota</taxon>
        <taxon>Viridiplantae</taxon>
        <taxon>Streptophyta</taxon>
        <taxon>Embryophyta</taxon>
        <taxon>Tracheophyta</taxon>
        <taxon>Spermatophyta</taxon>
        <taxon>Magnoliopsida</taxon>
        <taxon>Liliopsida</taxon>
        <taxon>Poales</taxon>
        <taxon>Poaceae</taxon>
        <taxon>BOP clade</taxon>
        <taxon>Oryzoideae</taxon>
        <taxon>Oryzeae</taxon>
        <taxon>Oryzinae</taxon>
        <taxon>Leersia</taxon>
    </lineage>
</organism>
<accession>A0A0D9XCW0</accession>
<dbReference type="Proteomes" id="UP000032180">
    <property type="component" value="Chromosome 9"/>
</dbReference>
<keyword evidence="2" id="KW-1185">Reference proteome</keyword>
<dbReference type="AlphaFoldDB" id="A0A0D9XCW0"/>
<dbReference type="HOGENOM" id="CLU_2779522_0_0_1"/>
<sequence>MVLCGYYVCEMMRIIRRFTTNSNKVRTFKSSLAYIHIKNNYSFFGYDKVCFNGSCIMYRGMPNIWTRTL</sequence>
<dbReference type="EnsemblPlants" id="LPERR09G04880.1">
    <property type="protein sequence ID" value="LPERR09G04880.1"/>
    <property type="gene ID" value="LPERR09G04880"/>
</dbReference>
<reference evidence="2" key="2">
    <citation type="submission" date="2013-12" db="EMBL/GenBank/DDBJ databases">
        <authorList>
            <person name="Yu Y."/>
            <person name="Lee S."/>
            <person name="de Baynast K."/>
            <person name="Wissotski M."/>
            <person name="Liu L."/>
            <person name="Talag J."/>
            <person name="Goicoechea J."/>
            <person name="Angelova A."/>
            <person name="Jetty R."/>
            <person name="Kudrna D."/>
            <person name="Golser W."/>
            <person name="Rivera L."/>
            <person name="Zhang J."/>
            <person name="Wing R."/>
        </authorList>
    </citation>
    <scope>NUCLEOTIDE SEQUENCE</scope>
</reference>
<proteinExistence type="predicted"/>
<name>A0A0D9XCW0_9ORYZ</name>